<evidence type="ECO:0000313" key="3">
    <source>
        <dbReference type="Proteomes" id="UP000075320"/>
    </source>
</evidence>
<dbReference type="RefSeq" id="WP_061835525.1">
    <property type="nucleotide sequence ID" value="NZ_LUKE01000003.1"/>
</dbReference>
<dbReference type="EMBL" id="LUKE01000003">
    <property type="protein sequence ID" value="KYG63631.1"/>
    <property type="molecule type" value="Genomic_DNA"/>
</dbReference>
<gene>
    <name evidence="2" type="ORF">AZI86_12430</name>
</gene>
<name>A0A150WJD1_BDEBC</name>
<comment type="caution">
    <text evidence="2">The sequence shown here is derived from an EMBL/GenBank/DDBJ whole genome shotgun (WGS) entry which is preliminary data.</text>
</comment>
<organism evidence="2 3">
    <name type="scientific">Bdellovibrio bacteriovorus</name>
    <dbReference type="NCBI Taxonomy" id="959"/>
    <lineage>
        <taxon>Bacteria</taxon>
        <taxon>Pseudomonadati</taxon>
        <taxon>Bdellovibrionota</taxon>
        <taxon>Bdellovibrionia</taxon>
        <taxon>Bdellovibrionales</taxon>
        <taxon>Pseudobdellovibrionaceae</taxon>
        <taxon>Bdellovibrio</taxon>
    </lineage>
</organism>
<keyword evidence="1" id="KW-0732">Signal</keyword>
<dbReference type="AlphaFoldDB" id="A0A150WJD1"/>
<reference evidence="2 3" key="1">
    <citation type="submission" date="2016-03" db="EMBL/GenBank/DDBJ databases">
        <authorList>
            <person name="Ploux O."/>
        </authorList>
    </citation>
    <scope>NUCLEOTIDE SEQUENCE [LARGE SCALE GENOMIC DNA]</scope>
    <source>
        <strain evidence="2 3">R0</strain>
    </source>
</reference>
<proteinExistence type="predicted"/>
<sequence length="136" mass="14685">MTLKVLLASIALSFSSLAMAAQITKTPIHGVALSYNQETAKVYATGTLTSGVIQTNSLYTVSVNQNLTGKFEVDEKGLVRLALQNSGAFLVGQANKDNSVVLDVSFQAYQVSERYDAIEKSFGQVDVDYITLDIKL</sequence>
<feature type="signal peptide" evidence="1">
    <location>
        <begin position="1"/>
        <end position="20"/>
    </location>
</feature>
<accession>A0A150WJD1</accession>
<protein>
    <submittedName>
        <fullName evidence="2">Uncharacterized protein</fullName>
    </submittedName>
</protein>
<keyword evidence="3" id="KW-1185">Reference proteome</keyword>
<feature type="chain" id="PRO_5007573178" evidence="1">
    <location>
        <begin position="21"/>
        <end position="136"/>
    </location>
</feature>
<evidence type="ECO:0000256" key="1">
    <source>
        <dbReference type="SAM" id="SignalP"/>
    </source>
</evidence>
<evidence type="ECO:0000313" key="2">
    <source>
        <dbReference type="EMBL" id="KYG63631.1"/>
    </source>
</evidence>
<dbReference type="Proteomes" id="UP000075320">
    <property type="component" value="Unassembled WGS sequence"/>
</dbReference>